<dbReference type="InterPro" id="IPR001433">
    <property type="entry name" value="OxRdtase_FAD/NAD-bd"/>
</dbReference>
<proteinExistence type="predicted"/>
<dbReference type="AlphaFoldDB" id="A0A379RYT0"/>
<gene>
    <name evidence="3" type="primary">asrB</name>
    <name evidence="3" type="ORF">NCTC7295_01397</name>
</gene>
<evidence type="ECO:0000259" key="2">
    <source>
        <dbReference type="PROSITE" id="PS51384"/>
    </source>
</evidence>
<name>A0A379RYT0_SALER</name>
<dbReference type="InterPro" id="IPR017927">
    <property type="entry name" value="FAD-bd_FR_type"/>
</dbReference>
<reference evidence="3 4" key="1">
    <citation type="submission" date="2018-06" db="EMBL/GenBank/DDBJ databases">
        <authorList>
            <consortium name="Pathogen Informatics"/>
            <person name="Doyle S."/>
        </authorList>
    </citation>
    <scope>NUCLEOTIDE SEQUENCE [LARGE SCALE GENOMIC DNA]</scope>
    <source>
        <strain evidence="3 4">NCTC7295</strain>
    </source>
</reference>
<dbReference type="Gene3D" id="3.40.50.80">
    <property type="entry name" value="Nucleotide-binding domain of ferredoxin-NADP reductase (FNR) module"/>
    <property type="match status" value="1"/>
</dbReference>
<dbReference type="Proteomes" id="UP000254124">
    <property type="component" value="Unassembled WGS sequence"/>
</dbReference>
<dbReference type="Pfam" id="PF00175">
    <property type="entry name" value="NAD_binding_1"/>
    <property type="match status" value="1"/>
</dbReference>
<comment type="cofactor">
    <cofactor evidence="1">
        <name>FAD</name>
        <dbReference type="ChEBI" id="CHEBI:57692"/>
    </cofactor>
    <text evidence="1">Binds 1 FAD per subunit.</text>
</comment>
<dbReference type="NCBIfam" id="TIGR02911">
    <property type="entry name" value="sulfite_red_B"/>
    <property type="match status" value="1"/>
</dbReference>
<dbReference type="InterPro" id="IPR012165">
    <property type="entry name" value="Cyt_c3_hydrogenase_gsu"/>
</dbReference>
<dbReference type="PANTHER" id="PTHR43513">
    <property type="entry name" value="DIHYDROOROTATE DEHYDROGENASE B (NAD(+)), ELECTRON TRANSFER SUBUNIT"/>
    <property type="match status" value="1"/>
</dbReference>
<dbReference type="InterPro" id="IPR017938">
    <property type="entry name" value="Riboflavin_synthase-like_b-brl"/>
</dbReference>
<dbReference type="InterPro" id="IPR050353">
    <property type="entry name" value="PyrK_electron_transfer"/>
</dbReference>
<evidence type="ECO:0000313" key="3">
    <source>
        <dbReference type="EMBL" id="SUG13796.1"/>
    </source>
</evidence>
<dbReference type="GO" id="GO:0016491">
    <property type="term" value="F:oxidoreductase activity"/>
    <property type="evidence" value="ECO:0007669"/>
    <property type="project" value="InterPro"/>
</dbReference>
<evidence type="ECO:0000256" key="1">
    <source>
        <dbReference type="PIRSR" id="PIRSR006816-1"/>
    </source>
</evidence>
<sequence length="262" mass="29409">MSHCSCHDKPQHSLLPAAYRILSITRHTPLEWNFRVEVDFPAHWGQFVEVSLPRVGEAPISVSDCGNGWIDLLIRNVGKVTSALFTLKEGDNVWLRGCYGNGYPVNTLRHKPLLVVAGGTGVAPVKGLMRYFVENPQEIGQLDMILGYKNRDCVLYREEMATWRGKHNLVLTLDEGEADDRYQIGRVTDRLAELALSDIDTMQAIVVGPPIMITFTVKMLLQKRVEAGANLGGLRTPDGLLRREVRPLPYGRSLCLHRRPDI</sequence>
<dbReference type="SUPFAM" id="SSF52343">
    <property type="entry name" value="Ferredoxin reductase-like, C-terminal NADP-linked domain"/>
    <property type="match status" value="1"/>
</dbReference>
<protein>
    <submittedName>
        <fullName evidence="3">Anaerobic sulfite reductase subunit B</fullName>
    </submittedName>
</protein>
<dbReference type="Gene3D" id="2.40.30.10">
    <property type="entry name" value="Translation factors"/>
    <property type="match status" value="1"/>
</dbReference>
<keyword evidence="1" id="KW-0285">Flavoprotein</keyword>
<keyword evidence="1" id="KW-0274">FAD</keyword>
<dbReference type="EMBL" id="UGWZ01000001">
    <property type="protein sequence ID" value="SUG13796.1"/>
    <property type="molecule type" value="Genomic_DNA"/>
</dbReference>
<accession>A0A379RYT0</accession>
<dbReference type="PANTHER" id="PTHR43513:SF1">
    <property type="entry name" value="ANAEROBIC SULFITE REDUCTASE SUBUNIT B"/>
    <property type="match status" value="1"/>
</dbReference>
<dbReference type="GO" id="GO:0050660">
    <property type="term" value="F:flavin adenine dinucleotide binding"/>
    <property type="evidence" value="ECO:0007669"/>
    <property type="project" value="InterPro"/>
</dbReference>
<feature type="binding site" evidence="1">
    <location>
        <begin position="73"/>
        <end position="75"/>
    </location>
    <ligand>
        <name>FAD</name>
        <dbReference type="ChEBI" id="CHEBI:57692"/>
    </ligand>
</feature>
<dbReference type="CDD" id="cd06221">
    <property type="entry name" value="sulfite_reductase_like"/>
    <property type="match status" value="1"/>
</dbReference>
<dbReference type="GO" id="GO:0051537">
    <property type="term" value="F:2 iron, 2 sulfur cluster binding"/>
    <property type="evidence" value="ECO:0007669"/>
    <property type="project" value="InterPro"/>
</dbReference>
<dbReference type="InterPro" id="IPR039261">
    <property type="entry name" value="FNR_nucleotide-bd"/>
</dbReference>
<dbReference type="PIRSF" id="PIRSF006816">
    <property type="entry name" value="Cyc3_hyd_g"/>
    <property type="match status" value="1"/>
</dbReference>
<dbReference type="GO" id="GO:0006221">
    <property type="term" value="P:pyrimidine nucleotide biosynthetic process"/>
    <property type="evidence" value="ECO:0007669"/>
    <property type="project" value="InterPro"/>
</dbReference>
<feature type="domain" description="FAD-binding FR-type" evidence="2">
    <location>
        <begin position="14"/>
        <end position="105"/>
    </location>
</feature>
<dbReference type="InterPro" id="IPR014260">
    <property type="entry name" value="Sulphite_reductase_B"/>
</dbReference>
<dbReference type="SUPFAM" id="SSF63380">
    <property type="entry name" value="Riboflavin synthase domain-like"/>
    <property type="match status" value="1"/>
</dbReference>
<dbReference type="PROSITE" id="PS51384">
    <property type="entry name" value="FAD_FR"/>
    <property type="match status" value="1"/>
</dbReference>
<evidence type="ECO:0000313" key="4">
    <source>
        <dbReference type="Proteomes" id="UP000254124"/>
    </source>
</evidence>
<organism evidence="3 4">
    <name type="scientific">Salmonella enterica subsp. arizonae</name>
    <dbReference type="NCBI Taxonomy" id="59203"/>
    <lineage>
        <taxon>Bacteria</taxon>
        <taxon>Pseudomonadati</taxon>
        <taxon>Pseudomonadota</taxon>
        <taxon>Gammaproteobacteria</taxon>
        <taxon>Enterobacterales</taxon>
        <taxon>Enterobacteriaceae</taxon>
        <taxon>Salmonella</taxon>
    </lineage>
</organism>